<dbReference type="AlphaFoldDB" id="A0A5Q0CDH6"/>
<keyword evidence="8" id="KW-0614">Plasmid</keyword>
<dbReference type="PANTHER" id="PTHR10742">
    <property type="entry name" value="FLAVIN MONOAMINE OXIDASE"/>
    <property type="match status" value="1"/>
</dbReference>
<evidence type="ECO:0000313" key="9">
    <source>
        <dbReference type="Proteomes" id="UP000326881"/>
    </source>
</evidence>
<dbReference type="PANTHER" id="PTHR10742:SF410">
    <property type="entry name" value="LYSINE-SPECIFIC HISTONE DEMETHYLASE 2"/>
    <property type="match status" value="1"/>
</dbReference>
<dbReference type="RefSeq" id="WP_153273387.1">
    <property type="nucleotide sequence ID" value="NZ_CP043499.1"/>
</dbReference>
<evidence type="ECO:0000256" key="2">
    <source>
        <dbReference type="ARBA" id="ARBA00005833"/>
    </source>
</evidence>
<evidence type="ECO:0000259" key="7">
    <source>
        <dbReference type="Pfam" id="PF01593"/>
    </source>
</evidence>
<protein>
    <recommendedName>
        <fullName evidence="4">Tryptophan 2-monooxygenase</fullName>
        <ecNumber evidence="3">1.13.12.3</ecNumber>
    </recommendedName>
</protein>
<dbReference type="SUPFAM" id="SSF51905">
    <property type="entry name" value="FAD/NAD(P)-binding domain"/>
    <property type="match status" value="1"/>
</dbReference>
<reference evidence="8 9" key="1">
    <citation type="submission" date="2019-08" db="EMBL/GenBank/DDBJ databases">
        <title>Prosopis cineraria nodule microbiome.</title>
        <authorList>
            <person name="Ali R."/>
            <person name="Chaluvadi S.R."/>
            <person name="Wang X."/>
        </authorList>
    </citation>
    <scope>NUCLEOTIDE SEQUENCE [LARGE SCALE GENOMIC DNA]</scope>
    <source>
        <strain evidence="8 9">BG7</strain>
        <plasmid evidence="8 9">unnamed</plasmid>
    </source>
</reference>
<comment type="catalytic activity">
    <reaction evidence="6">
        <text>L-tryptophan + O2 = indole-3-acetamide + CO2 + H2O</text>
        <dbReference type="Rhea" id="RHEA:16165"/>
        <dbReference type="ChEBI" id="CHEBI:15377"/>
        <dbReference type="ChEBI" id="CHEBI:15379"/>
        <dbReference type="ChEBI" id="CHEBI:16031"/>
        <dbReference type="ChEBI" id="CHEBI:16526"/>
        <dbReference type="ChEBI" id="CHEBI:57912"/>
        <dbReference type="EC" id="1.13.12.3"/>
    </reaction>
</comment>
<evidence type="ECO:0000256" key="4">
    <source>
        <dbReference type="ARBA" id="ARBA00017871"/>
    </source>
</evidence>
<proteinExistence type="inferred from homology"/>
<dbReference type="InterPro" id="IPR050281">
    <property type="entry name" value="Flavin_monoamine_oxidase"/>
</dbReference>
<dbReference type="InterPro" id="IPR036188">
    <property type="entry name" value="FAD/NAD-bd_sf"/>
</dbReference>
<keyword evidence="9" id="KW-1185">Reference proteome</keyword>
<evidence type="ECO:0000313" key="8">
    <source>
        <dbReference type="EMBL" id="QFY63423.1"/>
    </source>
</evidence>
<dbReference type="Proteomes" id="UP000326881">
    <property type="component" value="Plasmid unnamed"/>
</dbReference>
<evidence type="ECO:0000256" key="5">
    <source>
        <dbReference type="ARBA" id="ARBA00023070"/>
    </source>
</evidence>
<feature type="domain" description="Amine oxidase" evidence="7">
    <location>
        <begin position="98"/>
        <end position="408"/>
    </location>
</feature>
<accession>A0A5Q0CDH6</accession>
<evidence type="ECO:0000256" key="6">
    <source>
        <dbReference type="ARBA" id="ARBA00047321"/>
    </source>
</evidence>
<dbReference type="SUPFAM" id="SSF54373">
    <property type="entry name" value="FAD-linked reductases, C-terminal domain"/>
    <property type="match status" value="1"/>
</dbReference>
<sequence length="414" mass="43796">MSVAFDFDIAIIGAGAAGIGAARRLSGSGLSILMMEALPRPGGRAWTFQSSAGPLDLGCGWLHSADRNPWTVLAGELGYSVDRHPSAWGQQFEDRGFSRRDHAAASDAFQTWNERLRRLGPGHDRASDALVRDDRWNSYLQALSGYISGDELQRISANDYLAYDDASTDCNWRVRGGYGQMITSALPDNVDLRLGVSLERLELTGGGVGLSTSDGSFTARAAIMTVSSNVLASGAVDLPVMLDDWRHAASLLPLGNNEKLFLEIVGPSPFQAESHVIGDPGDPETGSYYIMPFGMAVIECFLGGAGARSAASMGAEAAFVRAVDQLAALFGTSVRSRLKPLVASNWAGTASIGGGYSHALPGHAGARQVLARPYEDRVFLAGEATHKSDFSTAHGAYATGLRAAEEVLTALRSA</sequence>
<evidence type="ECO:0000256" key="1">
    <source>
        <dbReference type="ARBA" id="ARBA00004814"/>
    </source>
</evidence>
<dbReference type="Pfam" id="PF01593">
    <property type="entry name" value="Amino_oxidase"/>
    <property type="match status" value="1"/>
</dbReference>
<keyword evidence="5" id="KW-0073">Auxin biosynthesis</keyword>
<dbReference type="EMBL" id="CP043499">
    <property type="protein sequence ID" value="QFY63423.1"/>
    <property type="molecule type" value="Genomic_DNA"/>
</dbReference>
<dbReference type="EC" id="1.13.12.3" evidence="3"/>
<dbReference type="PRINTS" id="PR00420">
    <property type="entry name" value="RNGMNOXGNASE"/>
</dbReference>
<comment type="pathway">
    <text evidence="1">Plant hormone metabolism; auxin biosynthesis.</text>
</comment>
<dbReference type="InterPro" id="IPR002937">
    <property type="entry name" value="Amino_oxidase"/>
</dbReference>
<evidence type="ECO:0000256" key="3">
    <source>
        <dbReference type="ARBA" id="ARBA00012535"/>
    </source>
</evidence>
<dbReference type="GO" id="GO:0009851">
    <property type="term" value="P:auxin biosynthetic process"/>
    <property type="evidence" value="ECO:0007669"/>
    <property type="project" value="UniProtKB-KW"/>
</dbReference>
<dbReference type="KEGG" id="rgr:FZ934_24520"/>
<organism evidence="8 9">
    <name type="scientific">Rhizobium grahamii</name>
    <dbReference type="NCBI Taxonomy" id="1120045"/>
    <lineage>
        <taxon>Bacteria</taxon>
        <taxon>Pseudomonadati</taxon>
        <taxon>Pseudomonadota</taxon>
        <taxon>Alphaproteobacteria</taxon>
        <taxon>Hyphomicrobiales</taxon>
        <taxon>Rhizobiaceae</taxon>
        <taxon>Rhizobium/Agrobacterium group</taxon>
        <taxon>Rhizobium</taxon>
    </lineage>
</organism>
<geneLocation type="plasmid" evidence="8 9">
    <name>unnamed</name>
</geneLocation>
<dbReference type="Pfam" id="PF13450">
    <property type="entry name" value="NAD_binding_8"/>
    <property type="match status" value="1"/>
</dbReference>
<comment type="similarity">
    <text evidence="2">Belongs to the tryptophan 2-monooxygenase family.</text>
</comment>
<gene>
    <name evidence="8" type="ORF">FZ934_24520</name>
</gene>
<dbReference type="GO" id="GO:0050361">
    <property type="term" value="F:tryptophan 2-monooxygenase activity"/>
    <property type="evidence" value="ECO:0007669"/>
    <property type="project" value="UniProtKB-EC"/>
</dbReference>
<name>A0A5Q0CDH6_9HYPH</name>
<dbReference type="OrthoDB" id="337830at2"/>
<dbReference type="Gene3D" id="3.50.50.60">
    <property type="entry name" value="FAD/NAD(P)-binding domain"/>
    <property type="match status" value="1"/>
</dbReference>